<protein>
    <submittedName>
        <fullName evidence="12">TonB family protein</fullName>
    </submittedName>
</protein>
<dbReference type="InterPro" id="IPR006260">
    <property type="entry name" value="TonB/TolA_C"/>
</dbReference>
<evidence type="ECO:0000256" key="5">
    <source>
        <dbReference type="ARBA" id="ARBA00022519"/>
    </source>
</evidence>
<evidence type="ECO:0000313" key="13">
    <source>
        <dbReference type="Proteomes" id="UP000634134"/>
    </source>
</evidence>
<dbReference type="InterPro" id="IPR008756">
    <property type="entry name" value="Peptidase_M56"/>
</dbReference>
<dbReference type="RefSeq" id="WP_194121562.1">
    <property type="nucleotide sequence ID" value="NZ_JACYGY010000001.1"/>
</dbReference>
<evidence type="ECO:0000256" key="7">
    <source>
        <dbReference type="ARBA" id="ARBA00022927"/>
    </source>
</evidence>
<accession>A0ABR9WGF3</accession>
<keyword evidence="4" id="KW-1003">Cell membrane</keyword>
<feature type="transmembrane region" description="Helical" evidence="10">
    <location>
        <begin position="6"/>
        <end position="24"/>
    </location>
</feature>
<dbReference type="PANTHER" id="PTHR33446:SF2">
    <property type="entry name" value="PROTEIN TONB"/>
    <property type="match status" value="1"/>
</dbReference>
<keyword evidence="9 10" id="KW-0472">Membrane</keyword>
<dbReference type="InterPro" id="IPR051045">
    <property type="entry name" value="TonB-dependent_transducer"/>
</dbReference>
<dbReference type="NCBIfam" id="TIGR01352">
    <property type="entry name" value="tonB_Cterm"/>
    <property type="match status" value="1"/>
</dbReference>
<evidence type="ECO:0000259" key="11">
    <source>
        <dbReference type="PROSITE" id="PS52015"/>
    </source>
</evidence>
<feature type="transmembrane region" description="Helical" evidence="10">
    <location>
        <begin position="87"/>
        <end position="111"/>
    </location>
</feature>
<evidence type="ECO:0000256" key="6">
    <source>
        <dbReference type="ARBA" id="ARBA00022692"/>
    </source>
</evidence>
<dbReference type="EMBL" id="JACYGY010000001">
    <property type="protein sequence ID" value="MBE9463431.1"/>
    <property type="molecule type" value="Genomic_DNA"/>
</dbReference>
<evidence type="ECO:0000256" key="2">
    <source>
        <dbReference type="ARBA" id="ARBA00006555"/>
    </source>
</evidence>
<dbReference type="Pfam" id="PF03544">
    <property type="entry name" value="TonB_C"/>
    <property type="match status" value="1"/>
</dbReference>
<sequence>MENLIYLAKVNLYWTILYVCFWLFFRRHTFFSLNRFYLLGALLISFFLPFITIPETTAENVPELVYSMSVSPVLQNGDQIAEQSTDWVLIISLVYFSGVVLLSFNMLKGFFNLFSYIRKGKAIKFEDHTLILLPENYTENGKIGSFSFFKWLVVSQDDYENCLENVLRNEMIHIKQKHSVDILIIELLKIVCWFNPVLWFYKKSMQQIHEFLADAPASDREEYATFLIYYSFNAPVQSLSNPFFNSSLLKSRVKMIFQNRTPRLLLSKYVTIFPILGLVIILTAAREKLSKISDFRTNVITNGISEYVENSTENQEIAKQPKNIKIDKKLKSVKNDTLPGKYVLDRNAYFGVVFRDMENYFYSQIKYPIEALVENIQGKVKVSFIVDEGGNIRDAEIIEGLGYGLDEEALRVVENMPKWNFAIKNGKPAAVRMTMGIDFYPALAGGRRKSDIDIKREYYNVTPKLAPQVNRLFTISEIGKSINKSLDFSDDSIPKVRFYNGTRLGFMTGGFSMLPPITISKDSVEIKH</sequence>
<proteinExistence type="inferred from homology"/>
<name>A0ABR9WGF3_9BACT</name>
<keyword evidence="6 10" id="KW-0812">Transmembrane</keyword>
<evidence type="ECO:0000256" key="10">
    <source>
        <dbReference type="SAM" id="Phobius"/>
    </source>
</evidence>
<evidence type="ECO:0000256" key="9">
    <source>
        <dbReference type="ARBA" id="ARBA00023136"/>
    </source>
</evidence>
<dbReference type="Pfam" id="PF05569">
    <property type="entry name" value="Peptidase_M56"/>
    <property type="match status" value="1"/>
</dbReference>
<keyword evidence="5" id="KW-0997">Cell inner membrane</keyword>
<reference evidence="13" key="1">
    <citation type="submission" date="2023-07" db="EMBL/GenBank/DDBJ databases">
        <title>Dyadobacter sp. nov 'subterranea' isolated from contaminted grondwater.</title>
        <authorList>
            <person name="Szabo I."/>
            <person name="Al-Omari J."/>
            <person name="Szerdahelyi S.G."/>
            <person name="Rado J."/>
        </authorList>
    </citation>
    <scope>NUCLEOTIDE SEQUENCE [LARGE SCALE GENOMIC DNA]</scope>
    <source>
        <strain evidence="13">UP-52</strain>
    </source>
</reference>
<comment type="subcellular location">
    <subcellularLocation>
        <location evidence="1">Cell inner membrane</location>
        <topology evidence="1">Single-pass membrane protein</topology>
        <orientation evidence="1">Periplasmic side</orientation>
    </subcellularLocation>
</comment>
<comment type="caution">
    <text evidence="12">The sequence shown here is derived from an EMBL/GenBank/DDBJ whole genome shotgun (WGS) entry which is preliminary data.</text>
</comment>
<evidence type="ECO:0000313" key="12">
    <source>
        <dbReference type="EMBL" id="MBE9463431.1"/>
    </source>
</evidence>
<evidence type="ECO:0000256" key="8">
    <source>
        <dbReference type="ARBA" id="ARBA00022989"/>
    </source>
</evidence>
<dbReference type="PROSITE" id="PS52015">
    <property type="entry name" value="TONB_CTD"/>
    <property type="match status" value="1"/>
</dbReference>
<keyword evidence="8 10" id="KW-1133">Transmembrane helix</keyword>
<keyword evidence="13" id="KW-1185">Reference proteome</keyword>
<keyword evidence="7" id="KW-0653">Protein transport</keyword>
<dbReference type="SUPFAM" id="SSF74653">
    <property type="entry name" value="TolA/TonB C-terminal domain"/>
    <property type="match status" value="1"/>
</dbReference>
<evidence type="ECO:0000256" key="4">
    <source>
        <dbReference type="ARBA" id="ARBA00022475"/>
    </source>
</evidence>
<gene>
    <name evidence="12" type="ORF">IEE83_16210</name>
</gene>
<dbReference type="Gene3D" id="3.30.1150.10">
    <property type="match status" value="1"/>
</dbReference>
<dbReference type="PANTHER" id="PTHR33446">
    <property type="entry name" value="PROTEIN TONB-RELATED"/>
    <property type="match status" value="1"/>
</dbReference>
<organism evidence="12 13">
    <name type="scientific">Dyadobacter subterraneus</name>
    <dbReference type="NCBI Taxonomy" id="2773304"/>
    <lineage>
        <taxon>Bacteria</taxon>
        <taxon>Pseudomonadati</taxon>
        <taxon>Bacteroidota</taxon>
        <taxon>Cytophagia</taxon>
        <taxon>Cytophagales</taxon>
        <taxon>Spirosomataceae</taxon>
        <taxon>Dyadobacter</taxon>
    </lineage>
</organism>
<evidence type="ECO:0000256" key="3">
    <source>
        <dbReference type="ARBA" id="ARBA00022448"/>
    </source>
</evidence>
<dbReference type="Proteomes" id="UP000634134">
    <property type="component" value="Unassembled WGS sequence"/>
</dbReference>
<feature type="transmembrane region" description="Helical" evidence="10">
    <location>
        <begin position="265"/>
        <end position="285"/>
    </location>
</feature>
<feature type="transmembrane region" description="Helical" evidence="10">
    <location>
        <begin position="36"/>
        <end position="53"/>
    </location>
</feature>
<keyword evidence="3" id="KW-0813">Transport</keyword>
<feature type="domain" description="TonB C-terminal" evidence="11">
    <location>
        <begin position="352"/>
        <end position="448"/>
    </location>
</feature>
<dbReference type="InterPro" id="IPR037682">
    <property type="entry name" value="TonB_C"/>
</dbReference>
<evidence type="ECO:0000256" key="1">
    <source>
        <dbReference type="ARBA" id="ARBA00004383"/>
    </source>
</evidence>
<comment type="similarity">
    <text evidence="2">Belongs to the TonB family.</text>
</comment>